<proteinExistence type="predicted"/>
<dbReference type="OrthoDB" id="9787053at2"/>
<gene>
    <name evidence="2" type="ORF">ESZ26_17395</name>
    <name evidence="3" type="ORF">ESZ27_16695</name>
</gene>
<dbReference type="EMBL" id="VOLQ01000043">
    <property type="protein sequence ID" value="TWX63462.1"/>
    <property type="molecule type" value="Genomic_DNA"/>
</dbReference>
<evidence type="ECO:0000256" key="1">
    <source>
        <dbReference type="SAM" id="SignalP"/>
    </source>
</evidence>
<accession>A0A5C6Q3X7</accession>
<dbReference type="Proteomes" id="UP000321525">
    <property type="component" value="Unassembled WGS sequence"/>
</dbReference>
<evidence type="ECO:0000313" key="3">
    <source>
        <dbReference type="EMBL" id="TWX63462.1"/>
    </source>
</evidence>
<keyword evidence="1" id="KW-0732">Signal</keyword>
<comment type="caution">
    <text evidence="3">The sequence shown here is derived from an EMBL/GenBank/DDBJ whole genome shotgun (WGS) entry which is preliminary data.</text>
</comment>
<dbReference type="Gene3D" id="3.10.450.710">
    <property type="entry name" value="Tgt2/MlaC"/>
    <property type="match status" value="1"/>
</dbReference>
<name>A0A5C6Q3X7_9GAMM</name>
<dbReference type="AlphaFoldDB" id="A0A5C6Q3X7"/>
<dbReference type="InterPro" id="IPR008869">
    <property type="entry name" value="MlaC/ttg2D"/>
</dbReference>
<dbReference type="EMBL" id="VOLR01000033">
    <property type="protein sequence ID" value="TWX54869.1"/>
    <property type="molecule type" value="Genomic_DNA"/>
</dbReference>
<reference evidence="3 5" key="1">
    <citation type="submission" date="2019-07" db="EMBL/GenBank/DDBJ databases">
        <title>Genomes of sea-ice associated Colwellia species.</title>
        <authorList>
            <person name="Bowman J.P."/>
        </authorList>
    </citation>
    <scope>NUCLEOTIDE SEQUENCE [LARGE SCALE GENOMIC DNA]</scope>
    <source>
        <strain evidence="2 4">ACAM 607</strain>
        <strain evidence="3 5">IC036</strain>
    </source>
</reference>
<feature type="chain" id="PRO_5022775425" evidence="1">
    <location>
        <begin position="30"/>
        <end position="212"/>
    </location>
</feature>
<dbReference type="Pfam" id="PF05494">
    <property type="entry name" value="MlaC"/>
    <property type="match status" value="1"/>
</dbReference>
<dbReference type="InterPro" id="IPR042245">
    <property type="entry name" value="Tgt2/MlaC_sf"/>
</dbReference>
<dbReference type="Proteomes" id="UP000321917">
    <property type="component" value="Unassembled WGS sequence"/>
</dbReference>
<dbReference type="PANTHER" id="PTHR36573:SF1">
    <property type="entry name" value="INTERMEMBRANE PHOSPHOLIPID TRANSPORT SYSTEM BINDING PROTEIN MLAC"/>
    <property type="match status" value="1"/>
</dbReference>
<keyword evidence="4" id="KW-1185">Reference proteome</keyword>
<organism evidence="3 5">
    <name type="scientific">Colwellia hornerae</name>
    <dbReference type="NCBI Taxonomy" id="89402"/>
    <lineage>
        <taxon>Bacteria</taxon>
        <taxon>Pseudomonadati</taxon>
        <taxon>Pseudomonadota</taxon>
        <taxon>Gammaproteobacteria</taxon>
        <taxon>Alteromonadales</taxon>
        <taxon>Colwelliaceae</taxon>
        <taxon>Colwellia</taxon>
    </lineage>
</organism>
<protein>
    <submittedName>
        <fullName evidence="3">ABC transporter substrate-binding protein</fullName>
    </submittedName>
</protein>
<evidence type="ECO:0000313" key="4">
    <source>
        <dbReference type="Proteomes" id="UP000321525"/>
    </source>
</evidence>
<dbReference type="PANTHER" id="PTHR36573">
    <property type="entry name" value="INTERMEMBRANE PHOSPHOLIPID TRANSPORT SYSTEM BINDING PROTEIN MLAC"/>
    <property type="match status" value="1"/>
</dbReference>
<feature type="signal peptide" evidence="1">
    <location>
        <begin position="1"/>
        <end position="29"/>
    </location>
</feature>
<evidence type="ECO:0000313" key="5">
    <source>
        <dbReference type="Proteomes" id="UP000321917"/>
    </source>
</evidence>
<sequence>MKNSYQRNVNIYIVIFLLLSLCISSLAVATTETPETKTKAVFGQIESALLTLKSNNQFTKSKVRNVLTQYLLPEVDVQYFSYKVINQHLPKISAELRTEFVTELSNQLINTYTSLLSKYNGESITIGTGALSKSGKMSMVNITITGEKKVNKAVVKLLMSKQGNWQFFDIIIEGISLLDAKQKEINSSFNKLGIEGTLLQLKSINQRSLTSS</sequence>
<evidence type="ECO:0000313" key="2">
    <source>
        <dbReference type="EMBL" id="TWX54869.1"/>
    </source>
</evidence>